<dbReference type="EMBL" id="MU117962">
    <property type="protein sequence ID" value="KAF9653904.1"/>
    <property type="molecule type" value="Genomic_DNA"/>
</dbReference>
<evidence type="ECO:0000313" key="2">
    <source>
        <dbReference type="Proteomes" id="UP000886501"/>
    </source>
</evidence>
<name>A0ACB6ZWU0_THEGA</name>
<comment type="caution">
    <text evidence="1">The sequence shown here is derived from an EMBL/GenBank/DDBJ whole genome shotgun (WGS) entry which is preliminary data.</text>
</comment>
<dbReference type="Proteomes" id="UP000886501">
    <property type="component" value="Unassembled WGS sequence"/>
</dbReference>
<proteinExistence type="predicted"/>
<accession>A0ACB6ZWU0</accession>
<gene>
    <name evidence="1" type="ORF">BDM02DRAFT_3134477</name>
</gene>
<keyword evidence="2" id="KW-1185">Reference proteome</keyword>
<reference evidence="1" key="2">
    <citation type="journal article" date="2020" name="Nat. Commun.">
        <title>Large-scale genome sequencing of mycorrhizal fungi provides insights into the early evolution of symbiotic traits.</title>
        <authorList>
            <person name="Miyauchi S."/>
            <person name="Kiss E."/>
            <person name="Kuo A."/>
            <person name="Drula E."/>
            <person name="Kohler A."/>
            <person name="Sanchez-Garcia M."/>
            <person name="Morin E."/>
            <person name="Andreopoulos B."/>
            <person name="Barry K.W."/>
            <person name="Bonito G."/>
            <person name="Buee M."/>
            <person name="Carver A."/>
            <person name="Chen C."/>
            <person name="Cichocki N."/>
            <person name="Clum A."/>
            <person name="Culley D."/>
            <person name="Crous P.W."/>
            <person name="Fauchery L."/>
            <person name="Girlanda M."/>
            <person name="Hayes R.D."/>
            <person name="Keri Z."/>
            <person name="LaButti K."/>
            <person name="Lipzen A."/>
            <person name="Lombard V."/>
            <person name="Magnuson J."/>
            <person name="Maillard F."/>
            <person name="Murat C."/>
            <person name="Nolan M."/>
            <person name="Ohm R.A."/>
            <person name="Pangilinan J."/>
            <person name="Pereira M.F."/>
            <person name="Perotto S."/>
            <person name="Peter M."/>
            <person name="Pfister S."/>
            <person name="Riley R."/>
            <person name="Sitrit Y."/>
            <person name="Stielow J.B."/>
            <person name="Szollosi G."/>
            <person name="Zifcakova L."/>
            <person name="Stursova M."/>
            <person name="Spatafora J.W."/>
            <person name="Tedersoo L."/>
            <person name="Vaario L.M."/>
            <person name="Yamada A."/>
            <person name="Yan M."/>
            <person name="Wang P."/>
            <person name="Xu J."/>
            <person name="Bruns T."/>
            <person name="Baldrian P."/>
            <person name="Vilgalys R."/>
            <person name="Dunand C."/>
            <person name="Henrissat B."/>
            <person name="Grigoriev I.V."/>
            <person name="Hibbett D."/>
            <person name="Nagy L.G."/>
            <person name="Martin F.M."/>
        </authorList>
    </citation>
    <scope>NUCLEOTIDE SEQUENCE</scope>
    <source>
        <strain evidence="1">P2</strain>
    </source>
</reference>
<sequence length="1314" mass="144652">MAARPHLATRKDTFDLRDQIHPDDHNNNQQSALDAAYHSDEEHSVLEDDSDGEDRDDYMDDDDGSSSLSIPNESIDFDLVYALHSFAATVEGQANVVKGDSLFLMDDSNSYWWLVRVLKTQEVGYIPAENIETPFERLARLNKHRNIDLASATQAEMRDALDPENSRERLHANTARVATPSPLPGHRGIAQAAARRSVAFTPSLSVHRYPPAVWNEDEEDPDDETEWDLEGYEDEDPDLADEQAQMESQLQQMEPDDGMSWEDGAVEEIQRQAHATTLTQNPIQSAEVQEQSPSQPPAQQITQLIQQPAGETSPTLSTSSKPSDPALAVETRKLTATPSVARDPALVTEEPAQRLQPAQPFTLLPSAIMAQQEAERKRTREEIEALEVAQKKARGKITPDQQRPQPVGKLRKDRNEPEEETKEKKRGGLFGIFGRRKDKSSKSSITSSNASLDSSSDLRISEDSSISASQHQDGNSPTTASARQQQQQQIQQQAGYRNGGADPKRAHPSLTGLQDPLSQHASQLREYDMQQQKLFHEYLTRSPSSPPEASYGLASAPLMPYSQSLSSSASSTNNLSPIAPRPRPGSLILAPSTTDGQGVGVPDLSVVRIFAGKHVQTEATFKTVLLNSSTTASDLVKQALQRFRLPAGEDASQYYLSMKQVEGSFAILRPEEKPLGVFESLVEAAMELPRVKRSSVGSISSVSSNLSMHPAIKKLAMNDFTDDSAVKFYLNRRLREGETESPDGMGEGDVTLIVEGPITEEPRSQYLTTTPLSPAQERFSSPGHRFSMQVLIYPDDLPDDMVFDTQTEAIVFKNTVKDRPQSEISTSSGVSLSYRRKVFTFPKNITVAEVIEIGLERFGIVEGVVDGGDEIEDKSSKRRSSFRVRYTLHVEVSGKSRELSPSSRIMEAYPRPPTLKPADTRSSKRRSVDSAMLLGNAEDISPEDPIFVLRRAVAYRHSTSRNRLSAPLDEIALQKLHRESVSSSASDATIPAEDSKRQQSQPSQKEIIAAQRAATRATQRAILSTQSNASHGVDVLLSGNTMIRSSRYEVDERTRYSYIDADGETYDVSDIIEEELSNDLEHTGGTDLLKGVKEVPNDKLDRVLNKIKDGKGNGKLPSSQASDSLRSKRSSSPSLYSYAERDSIVQENAQTSRTSTPLASIMNPRNPMSSIVAGRTASPLARLAASNSKYSTIHERQNSIASMLSDLQSGYRSPTPGTPPYPSTRAASALRRPKPFIPKDDFGLSNMLAVIELGGSVKTPTPPPSDFVEEFFFGKKLDVEALHPAVQEIYADSFKQLEAMDAILDELLATTGHS</sequence>
<evidence type="ECO:0000313" key="1">
    <source>
        <dbReference type="EMBL" id="KAF9653904.1"/>
    </source>
</evidence>
<protein>
    <submittedName>
        <fullName evidence="1">Uncharacterized protein</fullName>
    </submittedName>
</protein>
<reference evidence="1" key="1">
    <citation type="submission" date="2019-10" db="EMBL/GenBank/DDBJ databases">
        <authorList>
            <consortium name="DOE Joint Genome Institute"/>
            <person name="Kuo A."/>
            <person name="Miyauchi S."/>
            <person name="Kiss E."/>
            <person name="Drula E."/>
            <person name="Kohler A."/>
            <person name="Sanchez-Garcia M."/>
            <person name="Andreopoulos B."/>
            <person name="Barry K.W."/>
            <person name="Bonito G."/>
            <person name="Buee M."/>
            <person name="Carver A."/>
            <person name="Chen C."/>
            <person name="Cichocki N."/>
            <person name="Clum A."/>
            <person name="Culley D."/>
            <person name="Crous P.W."/>
            <person name="Fauchery L."/>
            <person name="Girlanda M."/>
            <person name="Hayes R."/>
            <person name="Keri Z."/>
            <person name="Labutti K."/>
            <person name="Lipzen A."/>
            <person name="Lombard V."/>
            <person name="Magnuson J."/>
            <person name="Maillard F."/>
            <person name="Morin E."/>
            <person name="Murat C."/>
            <person name="Nolan M."/>
            <person name="Ohm R."/>
            <person name="Pangilinan J."/>
            <person name="Pereira M."/>
            <person name="Perotto S."/>
            <person name="Peter M."/>
            <person name="Riley R."/>
            <person name="Sitrit Y."/>
            <person name="Stielow B."/>
            <person name="Szollosi G."/>
            <person name="Zifcakova L."/>
            <person name="Stursova M."/>
            <person name="Spatafora J.W."/>
            <person name="Tedersoo L."/>
            <person name="Vaario L.-M."/>
            <person name="Yamada A."/>
            <person name="Yan M."/>
            <person name="Wang P."/>
            <person name="Xu J."/>
            <person name="Bruns T."/>
            <person name="Baldrian P."/>
            <person name="Vilgalys R."/>
            <person name="Henrissat B."/>
            <person name="Grigoriev I.V."/>
            <person name="Hibbett D."/>
            <person name="Nagy L.G."/>
            <person name="Martin F.M."/>
        </authorList>
    </citation>
    <scope>NUCLEOTIDE SEQUENCE</scope>
    <source>
        <strain evidence="1">P2</strain>
    </source>
</reference>
<organism evidence="1 2">
    <name type="scientific">Thelephora ganbajun</name>
    <name type="common">Ganba fungus</name>
    <dbReference type="NCBI Taxonomy" id="370292"/>
    <lineage>
        <taxon>Eukaryota</taxon>
        <taxon>Fungi</taxon>
        <taxon>Dikarya</taxon>
        <taxon>Basidiomycota</taxon>
        <taxon>Agaricomycotina</taxon>
        <taxon>Agaricomycetes</taxon>
        <taxon>Thelephorales</taxon>
        <taxon>Thelephoraceae</taxon>
        <taxon>Thelephora</taxon>
    </lineage>
</organism>